<dbReference type="SUPFAM" id="SSF51120">
    <property type="entry name" value="beta-Roll"/>
    <property type="match status" value="1"/>
</dbReference>
<dbReference type="GO" id="GO:0005509">
    <property type="term" value="F:calcium ion binding"/>
    <property type="evidence" value="ECO:0007669"/>
    <property type="project" value="InterPro"/>
</dbReference>
<sequence length="615" mass="67529">MATFTWTAKGNQGATYDGTFPSHYKKAQDNYYAGNLTVLSESLLANGKISYYISGNYNLDLDYKNVKYNEQTGTISYNGYTFELKQYGNHIGTGEADGYFVENLYDLSTIGYLNKDKTYYSETGVEEVITGTFDYEKIGESLSSQRTYYISGDDTFNGSKKDDKLYSGLGNDIIYGNEGNDTLKGESGSDIIKGGDGFDNIYGGTGNDSLHGNDGNDYIDGGSGTDVANYEGNFSDYSFVQDGSNLKVIDNRIGKDKWTDTLVSIELLDFLDKKSVTPVNAQTLQNSAQVNTSPDNTSTTNSDTSNSNNLSNPNNATSRELQQLYIAYFSRPSDPSGLNYWTEKGISRSAFAANMYLQPEFKDVNGNLSVEAQVNQIYLNLFNRSGDVAGLTYWSNQINNGSLQLASIANDLIWAAENNPGGSSDSKTLTNKTEAAIAYTAKLSSTTSGILSYQPQSTSPWISGKIFEEAKSFISEINQYTTHTSSSIENSISRFDSLSSSSNFKLLIDPKLNKTDTITGIGVQTTETKAFEDTFSGLNLNSSDLFENHSSQDTDHHDFVSHLHEEVLDRKPDSIGMNYWQGQLNSGAETRYEILLGFSDSNENLGLFTEMTGLG</sequence>
<dbReference type="RefSeq" id="WP_011294833.1">
    <property type="nucleotide sequence ID" value="NC_007335.2"/>
</dbReference>
<dbReference type="KEGG" id="pmn:PMN2A_0745"/>
<keyword evidence="2" id="KW-0964">Secreted</keyword>
<dbReference type="AlphaFoldDB" id="Q46JU2"/>
<dbReference type="PRINTS" id="PR00313">
    <property type="entry name" value="CABNDNGRPT"/>
</dbReference>
<dbReference type="OrthoDB" id="542555at2"/>
<feature type="domain" description="DUF4214" evidence="4">
    <location>
        <begin position="352"/>
        <end position="418"/>
    </location>
</feature>
<keyword evidence="6" id="KW-1185">Reference proteome</keyword>
<proteinExistence type="predicted"/>
<organism evidence="5 6">
    <name type="scientific">Prochlorococcus marinus (strain NATL2A)</name>
    <dbReference type="NCBI Taxonomy" id="59920"/>
    <lineage>
        <taxon>Bacteria</taxon>
        <taxon>Bacillati</taxon>
        <taxon>Cyanobacteriota</taxon>
        <taxon>Cyanophyceae</taxon>
        <taxon>Synechococcales</taxon>
        <taxon>Prochlorococcaceae</taxon>
        <taxon>Prochlorococcus</taxon>
    </lineage>
</organism>
<feature type="domain" description="DUF4214" evidence="4">
    <location>
        <begin position="539"/>
        <end position="608"/>
    </location>
</feature>
<dbReference type="Pfam" id="PF00353">
    <property type="entry name" value="HemolysinCabind"/>
    <property type="match status" value="2"/>
</dbReference>
<evidence type="ECO:0000256" key="1">
    <source>
        <dbReference type="ARBA" id="ARBA00004613"/>
    </source>
</evidence>
<dbReference type="InterPro" id="IPR050557">
    <property type="entry name" value="RTX_toxin/Mannuronan_C5-epim"/>
</dbReference>
<evidence type="ECO:0000256" key="2">
    <source>
        <dbReference type="ARBA" id="ARBA00022525"/>
    </source>
</evidence>
<comment type="subcellular location">
    <subcellularLocation>
        <location evidence="1">Secreted</location>
    </subcellularLocation>
</comment>
<gene>
    <name evidence="5" type="ordered locus">PMN2A_0745</name>
</gene>
<dbReference type="PANTHER" id="PTHR38340">
    <property type="entry name" value="S-LAYER PROTEIN"/>
    <property type="match status" value="1"/>
</dbReference>
<evidence type="ECO:0000313" key="5">
    <source>
        <dbReference type="EMBL" id="AAZ58236.1"/>
    </source>
</evidence>
<dbReference type="Proteomes" id="UP000002535">
    <property type="component" value="Chromosome"/>
</dbReference>
<dbReference type="EMBL" id="CP000095">
    <property type="protein sequence ID" value="AAZ58236.1"/>
    <property type="molecule type" value="Genomic_DNA"/>
</dbReference>
<feature type="region of interest" description="Disordered" evidence="3">
    <location>
        <begin position="284"/>
        <end position="315"/>
    </location>
</feature>
<feature type="compositionally biased region" description="Low complexity" evidence="3">
    <location>
        <begin position="291"/>
        <end position="315"/>
    </location>
</feature>
<dbReference type="PANTHER" id="PTHR38340:SF1">
    <property type="entry name" value="S-LAYER PROTEIN"/>
    <property type="match status" value="1"/>
</dbReference>
<dbReference type="HOGENOM" id="CLU_444012_0_0_3"/>
<accession>Q46JU2</accession>
<name>Q46JU2_PROMT</name>
<protein>
    <recommendedName>
        <fullName evidence="4">DUF4214 domain-containing protein</fullName>
    </recommendedName>
</protein>
<evidence type="ECO:0000313" key="6">
    <source>
        <dbReference type="Proteomes" id="UP000002535"/>
    </source>
</evidence>
<dbReference type="Gene3D" id="2.150.10.10">
    <property type="entry name" value="Serralysin-like metalloprotease, C-terminal"/>
    <property type="match status" value="2"/>
</dbReference>
<dbReference type="PROSITE" id="PS00330">
    <property type="entry name" value="HEMOLYSIN_CALCIUM"/>
    <property type="match status" value="2"/>
</dbReference>
<evidence type="ECO:0000259" key="4">
    <source>
        <dbReference type="Pfam" id="PF13946"/>
    </source>
</evidence>
<dbReference type="InterPro" id="IPR011049">
    <property type="entry name" value="Serralysin-like_metalloprot_C"/>
</dbReference>
<dbReference type="InterPro" id="IPR001343">
    <property type="entry name" value="Hemolysn_Ca-bd"/>
</dbReference>
<dbReference type="Pfam" id="PF13946">
    <property type="entry name" value="DUF4214"/>
    <property type="match status" value="2"/>
</dbReference>
<dbReference type="InterPro" id="IPR025282">
    <property type="entry name" value="DUF4214"/>
</dbReference>
<dbReference type="GO" id="GO:0005576">
    <property type="term" value="C:extracellular region"/>
    <property type="evidence" value="ECO:0007669"/>
    <property type="project" value="UniProtKB-SubCell"/>
</dbReference>
<reference evidence="5 6" key="1">
    <citation type="journal article" date="2007" name="PLoS Genet.">
        <title>Patterns and implications of gene gain and loss in the evolution of Prochlorococcus.</title>
        <authorList>
            <person name="Kettler G.C."/>
            <person name="Martiny A.C."/>
            <person name="Huang K."/>
            <person name="Zucker J."/>
            <person name="Coleman M.L."/>
            <person name="Rodrigue S."/>
            <person name="Chen F."/>
            <person name="Lapidus A."/>
            <person name="Ferriera S."/>
            <person name="Johnson J."/>
            <person name="Steglich C."/>
            <person name="Church G.M."/>
            <person name="Richardson P."/>
            <person name="Chisholm S.W."/>
        </authorList>
    </citation>
    <scope>NUCLEOTIDE SEQUENCE [LARGE SCALE GENOMIC DNA]</scope>
    <source>
        <strain evidence="5 6">NATL2A</strain>
    </source>
</reference>
<evidence type="ECO:0000256" key="3">
    <source>
        <dbReference type="SAM" id="MobiDB-lite"/>
    </source>
</evidence>
<dbReference type="STRING" id="59920.PMN2A_0745"/>
<dbReference type="InterPro" id="IPR018511">
    <property type="entry name" value="Hemolysin-typ_Ca-bd_CS"/>
</dbReference>